<dbReference type="PANTHER" id="PTHR21368">
    <property type="entry name" value="50S RIBOSOMAL PROTEIN L9"/>
    <property type="match status" value="1"/>
</dbReference>
<dbReference type="InterPro" id="IPR036935">
    <property type="entry name" value="Ribosomal_bL9_N_sf"/>
</dbReference>
<evidence type="ECO:0000256" key="3">
    <source>
        <dbReference type="ARBA" id="ARBA00022884"/>
    </source>
</evidence>
<sequence>MELILLQRVEKLGQMGDVVKVKPGYGRNFLLPRGKAIRATQEKIEEFKTKRSQLEANNLKLKKEAEAVAEKMRGLSLVILRSAGESGHLYGSIRSQDIVEGVSSKGFTISRSQVILDHPIKTLGIHKIRIALHPEVSVYAHVNIALTEEEAKTQEIARAASPSLEA</sequence>
<feature type="domain" description="Ribosomal protein L9" evidence="9">
    <location>
        <begin position="13"/>
        <end position="40"/>
    </location>
</feature>
<dbReference type="InterPro" id="IPR009027">
    <property type="entry name" value="Ribosomal_bL9/RNase_H1_N"/>
</dbReference>
<dbReference type="OrthoDB" id="9788336at2"/>
<keyword evidence="4 7" id="KW-0689">Ribosomal protein</keyword>
<evidence type="ECO:0000256" key="6">
    <source>
        <dbReference type="ARBA" id="ARBA00035292"/>
    </source>
</evidence>
<evidence type="ECO:0000256" key="1">
    <source>
        <dbReference type="ARBA" id="ARBA00010605"/>
    </source>
</evidence>
<keyword evidence="11" id="KW-1185">Reference proteome</keyword>
<dbReference type="SUPFAM" id="SSF55658">
    <property type="entry name" value="L9 N-domain-like"/>
    <property type="match status" value="1"/>
</dbReference>
<evidence type="ECO:0000313" key="10">
    <source>
        <dbReference type="EMBL" id="GAO98835.1"/>
    </source>
</evidence>
<dbReference type="Gene3D" id="3.40.5.10">
    <property type="entry name" value="Ribosomal protein L9, N-terminal domain"/>
    <property type="match status" value="1"/>
</dbReference>
<dbReference type="HAMAP" id="MF_00503">
    <property type="entry name" value="Ribosomal_bL9"/>
    <property type="match status" value="1"/>
</dbReference>
<dbReference type="InterPro" id="IPR020070">
    <property type="entry name" value="Ribosomal_bL9_N"/>
</dbReference>
<dbReference type="GO" id="GO:0003735">
    <property type="term" value="F:structural constituent of ribosome"/>
    <property type="evidence" value="ECO:0007669"/>
    <property type="project" value="InterPro"/>
</dbReference>
<dbReference type="GO" id="GO:0005840">
    <property type="term" value="C:ribosome"/>
    <property type="evidence" value="ECO:0007669"/>
    <property type="project" value="UniProtKB-KW"/>
</dbReference>
<evidence type="ECO:0000256" key="8">
    <source>
        <dbReference type="SAM" id="Coils"/>
    </source>
</evidence>
<evidence type="ECO:0000259" key="9">
    <source>
        <dbReference type="PROSITE" id="PS00651"/>
    </source>
</evidence>
<comment type="caution">
    <text evidence="10">The sequence shown here is derived from an EMBL/GenBank/DDBJ whole genome shotgun (WGS) entry which is preliminary data.</text>
</comment>
<name>A0A0K8ME66_9PROT</name>
<evidence type="ECO:0000313" key="11">
    <source>
        <dbReference type="Proteomes" id="UP000036771"/>
    </source>
</evidence>
<dbReference type="STRING" id="1629334.Cva_01504"/>
<keyword evidence="8" id="KW-0175">Coiled coil</keyword>
<dbReference type="Proteomes" id="UP000036771">
    <property type="component" value="Unassembled WGS sequence"/>
</dbReference>
<evidence type="ECO:0000256" key="7">
    <source>
        <dbReference type="HAMAP-Rule" id="MF_00503"/>
    </source>
</evidence>
<dbReference type="Pfam" id="PF03948">
    <property type="entry name" value="Ribosomal_L9_C"/>
    <property type="match status" value="1"/>
</dbReference>
<accession>A0A0K8ME66</accession>
<dbReference type="Pfam" id="PF01281">
    <property type="entry name" value="Ribosomal_L9_N"/>
    <property type="match status" value="1"/>
</dbReference>
<reference evidence="10 11" key="1">
    <citation type="submission" date="2015-03" db="EMBL/GenBank/DDBJ databases">
        <title>Caedibacter varicaedens, whole genome shotgun sequence.</title>
        <authorList>
            <person name="Suzuki H."/>
            <person name="Dapper A.L."/>
            <person name="Gibson A.K."/>
            <person name="Jackson C."/>
            <person name="Lee H."/>
            <person name="Pejaver V.R."/>
            <person name="Doak T."/>
            <person name="Lynch M."/>
        </authorList>
    </citation>
    <scope>NUCLEOTIDE SEQUENCE [LARGE SCALE GENOMIC DNA]</scope>
</reference>
<dbReference type="GO" id="GO:0019843">
    <property type="term" value="F:rRNA binding"/>
    <property type="evidence" value="ECO:0007669"/>
    <property type="project" value="UniProtKB-UniRule"/>
</dbReference>
<comment type="function">
    <text evidence="7">Binds to the 23S rRNA.</text>
</comment>
<evidence type="ECO:0000256" key="4">
    <source>
        <dbReference type="ARBA" id="ARBA00022980"/>
    </source>
</evidence>
<comment type="similarity">
    <text evidence="1 7">Belongs to the bacterial ribosomal protein bL9 family.</text>
</comment>
<feature type="coiled-coil region" evidence="8">
    <location>
        <begin position="37"/>
        <end position="71"/>
    </location>
</feature>
<proteinExistence type="inferred from homology"/>
<dbReference type="SUPFAM" id="SSF55653">
    <property type="entry name" value="Ribosomal protein L9 C-domain"/>
    <property type="match status" value="1"/>
</dbReference>
<dbReference type="GO" id="GO:1990904">
    <property type="term" value="C:ribonucleoprotein complex"/>
    <property type="evidence" value="ECO:0007669"/>
    <property type="project" value="UniProtKB-KW"/>
</dbReference>
<dbReference type="InterPro" id="IPR020069">
    <property type="entry name" value="Ribosomal_bL9_C"/>
</dbReference>
<dbReference type="AlphaFoldDB" id="A0A0K8ME66"/>
<keyword evidence="3 7" id="KW-0694">RNA-binding</keyword>
<dbReference type="EMBL" id="BBVC01000097">
    <property type="protein sequence ID" value="GAO98835.1"/>
    <property type="molecule type" value="Genomic_DNA"/>
</dbReference>
<protein>
    <recommendedName>
        <fullName evidence="6 7">Large ribosomal subunit protein bL9</fullName>
    </recommendedName>
</protein>
<evidence type="ECO:0000256" key="5">
    <source>
        <dbReference type="ARBA" id="ARBA00023274"/>
    </source>
</evidence>
<dbReference type="InterPro" id="IPR020594">
    <property type="entry name" value="Ribosomal_bL9_bac/chp"/>
</dbReference>
<evidence type="ECO:0000256" key="2">
    <source>
        <dbReference type="ARBA" id="ARBA00022730"/>
    </source>
</evidence>
<dbReference type="NCBIfam" id="TIGR00158">
    <property type="entry name" value="L9"/>
    <property type="match status" value="1"/>
</dbReference>
<dbReference type="InterPro" id="IPR036791">
    <property type="entry name" value="Ribosomal_bL9_C_sf"/>
</dbReference>
<gene>
    <name evidence="7 10" type="primary">rplI</name>
    <name evidence="10" type="ORF">Cva_01504</name>
</gene>
<dbReference type="GO" id="GO:0006412">
    <property type="term" value="P:translation"/>
    <property type="evidence" value="ECO:0007669"/>
    <property type="project" value="UniProtKB-UniRule"/>
</dbReference>
<keyword evidence="5 7" id="KW-0687">Ribonucleoprotein</keyword>
<keyword evidence="2 7" id="KW-0699">rRNA-binding</keyword>
<organism evidence="10 11">
    <name type="scientific">Caedimonas varicaedens</name>
    <dbReference type="NCBI Taxonomy" id="1629334"/>
    <lineage>
        <taxon>Bacteria</taxon>
        <taxon>Pseudomonadati</taxon>
        <taxon>Pseudomonadota</taxon>
        <taxon>Alphaproteobacteria</taxon>
        <taxon>Holosporales</taxon>
        <taxon>Caedimonadaceae</taxon>
        <taxon>Caedimonas</taxon>
    </lineage>
</organism>
<dbReference type="Gene3D" id="3.10.430.100">
    <property type="entry name" value="Ribosomal protein L9, C-terminal domain"/>
    <property type="match status" value="1"/>
</dbReference>
<dbReference type="InterPro" id="IPR000244">
    <property type="entry name" value="Ribosomal_bL9"/>
</dbReference>
<dbReference type="PROSITE" id="PS00651">
    <property type="entry name" value="RIBOSOMAL_L9"/>
    <property type="match status" value="1"/>
</dbReference>